<accession>A0ACC2DRA1</accession>
<dbReference type="Proteomes" id="UP001162992">
    <property type="component" value="Chromosome 5"/>
</dbReference>
<evidence type="ECO:0000313" key="1">
    <source>
        <dbReference type="EMBL" id="KAJ7556800.1"/>
    </source>
</evidence>
<protein>
    <submittedName>
        <fullName evidence="1">Uncharacterized protein</fullName>
    </submittedName>
</protein>
<gene>
    <name evidence="1" type="ORF">O6H91_05G099400</name>
</gene>
<organism evidence="1 2">
    <name type="scientific">Diphasiastrum complanatum</name>
    <name type="common">Issler's clubmoss</name>
    <name type="synonym">Lycopodium complanatum</name>
    <dbReference type="NCBI Taxonomy" id="34168"/>
    <lineage>
        <taxon>Eukaryota</taxon>
        <taxon>Viridiplantae</taxon>
        <taxon>Streptophyta</taxon>
        <taxon>Embryophyta</taxon>
        <taxon>Tracheophyta</taxon>
        <taxon>Lycopodiopsida</taxon>
        <taxon>Lycopodiales</taxon>
        <taxon>Lycopodiaceae</taxon>
        <taxon>Lycopodioideae</taxon>
        <taxon>Diphasiastrum</taxon>
    </lineage>
</organism>
<reference evidence="2" key="1">
    <citation type="journal article" date="2024" name="Proc. Natl. Acad. Sci. U.S.A.">
        <title>Extraordinary preservation of gene collinearity over three hundred million years revealed in homosporous lycophytes.</title>
        <authorList>
            <person name="Li C."/>
            <person name="Wickell D."/>
            <person name="Kuo L.Y."/>
            <person name="Chen X."/>
            <person name="Nie B."/>
            <person name="Liao X."/>
            <person name="Peng D."/>
            <person name="Ji J."/>
            <person name="Jenkins J."/>
            <person name="Williams M."/>
            <person name="Shu S."/>
            <person name="Plott C."/>
            <person name="Barry K."/>
            <person name="Rajasekar S."/>
            <person name="Grimwood J."/>
            <person name="Han X."/>
            <person name="Sun S."/>
            <person name="Hou Z."/>
            <person name="He W."/>
            <person name="Dai G."/>
            <person name="Sun C."/>
            <person name="Schmutz J."/>
            <person name="Leebens-Mack J.H."/>
            <person name="Li F.W."/>
            <person name="Wang L."/>
        </authorList>
    </citation>
    <scope>NUCLEOTIDE SEQUENCE [LARGE SCALE GENOMIC DNA]</scope>
    <source>
        <strain evidence="2">cv. PW_Plant_1</strain>
    </source>
</reference>
<dbReference type="EMBL" id="CM055096">
    <property type="protein sequence ID" value="KAJ7556800.1"/>
    <property type="molecule type" value="Genomic_DNA"/>
</dbReference>
<keyword evidence="2" id="KW-1185">Reference proteome</keyword>
<evidence type="ECO:0000313" key="2">
    <source>
        <dbReference type="Proteomes" id="UP001162992"/>
    </source>
</evidence>
<comment type="caution">
    <text evidence="1">The sequence shown here is derived from an EMBL/GenBank/DDBJ whole genome shotgun (WGS) entry which is preliminary data.</text>
</comment>
<name>A0ACC2DRA1_DIPCM</name>
<sequence length="263" mass="28471">MDFSESSYAGSSGRSNPSLAVSRSSFKINKGMRKPPIQPKPTPPPRIYNTDPTSFRNLVQELTGTAPAAPFVVAASPLNRPVNKRLQKIAPPPLQPTFPLSRMLQQQQQQQPLPLSPILSPTLQKYPLSFNNHSPLAKILSPVPTHRFSPFPVLTPADGMWSNPLDSPDTAAIRHLAQKMVESQNASPKIELVSDPPAAFPRSPSFQSCFGLYSPGMFSGRGFGNIYTGLGISDSPSSHAINSFTFSEADFVSGFSYAFQNGG</sequence>
<proteinExistence type="predicted"/>